<feature type="binding site" evidence="3">
    <location>
        <position position="61"/>
    </location>
    <ligand>
        <name>substrate</name>
    </ligand>
</feature>
<comment type="caution">
    <text evidence="4">The sequence shown here is derived from an EMBL/GenBank/DDBJ whole genome shotgun (WGS) entry which is preliminary data.</text>
</comment>
<evidence type="ECO:0000256" key="3">
    <source>
        <dbReference type="PIRSR" id="PIRSR613078-2"/>
    </source>
</evidence>
<dbReference type="GO" id="GO:0043456">
    <property type="term" value="P:regulation of pentose-phosphate shunt"/>
    <property type="evidence" value="ECO:0007669"/>
    <property type="project" value="TreeGrafter"/>
</dbReference>
<keyword evidence="5" id="KW-1185">Reference proteome</keyword>
<dbReference type="PANTHER" id="PTHR46517:SF1">
    <property type="entry name" value="FRUCTOSE-2,6-BISPHOSPHATASE TIGAR"/>
    <property type="match status" value="1"/>
</dbReference>
<proteinExistence type="predicted"/>
<dbReference type="CDD" id="cd07067">
    <property type="entry name" value="HP_PGM_like"/>
    <property type="match status" value="1"/>
</dbReference>
<evidence type="ECO:0000313" key="4">
    <source>
        <dbReference type="EMBL" id="KAJ1723210.1"/>
    </source>
</evidence>
<name>A0A9W7Y4A8_9FUNG</name>
<sequence>MPLVNIYIARHGETDANAQGILQGSRMDFPLNDRGRLQSEALHREMLAKSIDWTITSPLIRAVQTSEIARPHAAIPNTVDPRLTEISYGVADGQPVTVGRPLFCPVMAQWSQGNFDARVPEGDSLSECSERISEAFADIVRESVQKGYRNVLVCVHGGTMCAIMATLVARDLCKMNMYPHANCAYHHVTVEVPEDKNGAEIDMERLKFVPAAICVRSHLADIGLVEHQL</sequence>
<accession>A0A9W7Y4A8</accession>
<dbReference type="InterPro" id="IPR051695">
    <property type="entry name" value="Phosphoglycerate_Mutase"/>
</dbReference>
<organism evidence="4 5">
    <name type="scientific">Coemansia erecta</name>
    <dbReference type="NCBI Taxonomy" id="147472"/>
    <lineage>
        <taxon>Eukaryota</taxon>
        <taxon>Fungi</taxon>
        <taxon>Fungi incertae sedis</taxon>
        <taxon>Zoopagomycota</taxon>
        <taxon>Kickxellomycotina</taxon>
        <taxon>Kickxellomycetes</taxon>
        <taxon>Kickxellales</taxon>
        <taxon>Kickxellaceae</taxon>
        <taxon>Coemansia</taxon>
    </lineage>
</organism>
<dbReference type="Proteomes" id="UP001149813">
    <property type="component" value="Unassembled WGS sequence"/>
</dbReference>
<feature type="active site" description="Tele-phosphohistidine intermediate" evidence="2">
    <location>
        <position position="11"/>
    </location>
</feature>
<evidence type="ECO:0008006" key="6">
    <source>
        <dbReference type="Google" id="ProtNLM"/>
    </source>
</evidence>
<evidence type="ECO:0000256" key="1">
    <source>
        <dbReference type="ARBA" id="ARBA00022801"/>
    </source>
</evidence>
<dbReference type="GO" id="GO:0004331">
    <property type="term" value="F:fructose-2,6-bisphosphate 2-phosphatase activity"/>
    <property type="evidence" value="ECO:0007669"/>
    <property type="project" value="TreeGrafter"/>
</dbReference>
<evidence type="ECO:0000313" key="5">
    <source>
        <dbReference type="Proteomes" id="UP001149813"/>
    </source>
</evidence>
<dbReference type="AlphaFoldDB" id="A0A9W7Y4A8"/>
<dbReference type="PANTHER" id="PTHR46517">
    <property type="entry name" value="FRUCTOSE-2,6-BISPHOSPHATASE TIGAR"/>
    <property type="match status" value="1"/>
</dbReference>
<dbReference type="InterPro" id="IPR013078">
    <property type="entry name" value="His_Pase_superF_clade-1"/>
</dbReference>
<feature type="binding site" evidence="3">
    <location>
        <begin position="85"/>
        <end position="88"/>
    </location>
    <ligand>
        <name>substrate</name>
    </ligand>
</feature>
<evidence type="ECO:0000256" key="2">
    <source>
        <dbReference type="PIRSR" id="PIRSR613078-1"/>
    </source>
</evidence>
<gene>
    <name evidence="4" type="ORF">LPJ53_002422</name>
</gene>
<dbReference type="SMART" id="SM00855">
    <property type="entry name" value="PGAM"/>
    <property type="match status" value="1"/>
</dbReference>
<dbReference type="InterPro" id="IPR029033">
    <property type="entry name" value="His_PPase_superfam"/>
</dbReference>
<dbReference type="Gene3D" id="3.40.50.1240">
    <property type="entry name" value="Phosphoglycerate mutase-like"/>
    <property type="match status" value="1"/>
</dbReference>
<dbReference type="SUPFAM" id="SSF53254">
    <property type="entry name" value="Phosphoglycerate mutase-like"/>
    <property type="match status" value="1"/>
</dbReference>
<dbReference type="EMBL" id="JANBOJ010000076">
    <property type="protein sequence ID" value="KAJ1723210.1"/>
    <property type="molecule type" value="Genomic_DNA"/>
</dbReference>
<reference evidence="4" key="1">
    <citation type="submission" date="2022-07" db="EMBL/GenBank/DDBJ databases">
        <title>Phylogenomic reconstructions and comparative analyses of Kickxellomycotina fungi.</title>
        <authorList>
            <person name="Reynolds N.K."/>
            <person name="Stajich J.E."/>
            <person name="Barry K."/>
            <person name="Grigoriev I.V."/>
            <person name="Crous P."/>
            <person name="Smith M.E."/>
        </authorList>
    </citation>
    <scope>NUCLEOTIDE SEQUENCE</scope>
    <source>
        <strain evidence="4">NBRC 32514</strain>
    </source>
</reference>
<dbReference type="OrthoDB" id="354304at2759"/>
<dbReference type="Pfam" id="PF00300">
    <property type="entry name" value="His_Phos_1"/>
    <property type="match status" value="1"/>
</dbReference>
<dbReference type="PROSITE" id="PS00175">
    <property type="entry name" value="PG_MUTASE"/>
    <property type="match status" value="1"/>
</dbReference>
<keyword evidence="1" id="KW-0378">Hydrolase</keyword>
<dbReference type="GO" id="GO:0045820">
    <property type="term" value="P:negative regulation of glycolytic process"/>
    <property type="evidence" value="ECO:0007669"/>
    <property type="project" value="TreeGrafter"/>
</dbReference>
<dbReference type="InterPro" id="IPR001345">
    <property type="entry name" value="PG/BPGM_mutase_AS"/>
</dbReference>
<feature type="binding site" evidence="3">
    <location>
        <begin position="10"/>
        <end position="17"/>
    </location>
    <ligand>
        <name>substrate</name>
    </ligand>
</feature>
<protein>
    <recommendedName>
        <fullName evidence="6">Phosphoglycerate mutase-like protein</fullName>
    </recommendedName>
</protein>
<feature type="active site" description="Proton donor/acceptor" evidence="2">
    <location>
        <position position="85"/>
    </location>
</feature>
<dbReference type="GO" id="GO:0005829">
    <property type="term" value="C:cytosol"/>
    <property type="evidence" value="ECO:0007669"/>
    <property type="project" value="TreeGrafter"/>
</dbReference>